<organism evidence="2 3">
    <name type="scientific">Ceratocystis fimbriata CBS 114723</name>
    <dbReference type="NCBI Taxonomy" id="1035309"/>
    <lineage>
        <taxon>Eukaryota</taxon>
        <taxon>Fungi</taxon>
        <taxon>Dikarya</taxon>
        <taxon>Ascomycota</taxon>
        <taxon>Pezizomycotina</taxon>
        <taxon>Sordariomycetes</taxon>
        <taxon>Hypocreomycetidae</taxon>
        <taxon>Microascales</taxon>
        <taxon>Ceratocystidaceae</taxon>
        <taxon>Ceratocystis</taxon>
    </lineage>
</organism>
<gene>
    <name evidence="2" type="ORF">CFIMG_008101RA00001</name>
</gene>
<accession>A0A2C5X806</accession>
<proteinExistence type="predicted"/>
<evidence type="ECO:0000256" key="1">
    <source>
        <dbReference type="SAM" id="MobiDB-lite"/>
    </source>
</evidence>
<reference evidence="2 3" key="1">
    <citation type="journal article" date="2013" name="Fungal Biol.">
        <title>Analysis of microsatellite markers in the genome of the plant pathogen Ceratocystis fimbriata.</title>
        <authorList>
            <person name="Simpson M.C."/>
            <person name="Wilken P.M."/>
            <person name="Coetzee M.P."/>
            <person name="Wingfield M.J."/>
            <person name="Wingfield B.D."/>
        </authorList>
    </citation>
    <scope>NUCLEOTIDE SEQUENCE [LARGE SCALE GENOMIC DNA]</scope>
    <source>
        <strain evidence="2 3">CBS 114723</strain>
    </source>
</reference>
<keyword evidence="3" id="KW-1185">Reference proteome</keyword>
<dbReference type="AlphaFoldDB" id="A0A2C5X806"/>
<feature type="region of interest" description="Disordered" evidence="1">
    <location>
        <begin position="555"/>
        <end position="575"/>
    </location>
</feature>
<name>A0A2C5X806_9PEZI</name>
<comment type="caution">
    <text evidence="2">The sequence shown here is derived from an EMBL/GenBank/DDBJ whole genome shotgun (WGS) entry which is preliminary data.</text>
</comment>
<reference evidence="2 3" key="2">
    <citation type="journal article" date="2013" name="IMA Fungus">
        <title>IMA Genome-F 1: Ceratocystis fimbriata: Draft nuclear genome sequence for the plant pathogen, Ceratocystis fimbriata.</title>
        <authorList>
            <person name="Wilken P.M."/>
            <person name="Steenkamp E.T."/>
            <person name="Wingfield M.J."/>
            <person name="de Beer Z.W."/>
            <person name="Wingfield B.D."/>
        </authorList>
    </citation>
    <scope>NUCLEOTIDE SEQUENCE [LARGE SCALE GENOMIC DNA]</scope>
    <source>
        <strain evidence="2 3">CBS 114723</strain>
    </source>
</reference>
<feature type="compositionally biased region" description="Low complexity" evidence="1">
    <location>
        <begin position="561"/>
        <end position="575"/>
    </location>
</feature>
<protein>
    <submittedName>
        <fullName evidence="2">Uncharacterized protein</fullName>
    </submittedName>
</protein>
<evidence type="ECO:0000313" key="3">
    <source>
        <dbReference type="Proteomes" id="UP000222788"/>
    </source>
</evidence>
<sequence length="680" mass="73002">MFSPTDVFCAVITPISPDIGLEVVQNTRPSVMELGSVLNTETSVTTPGCAQGSQLLSRDPSKRLAIHDYSSGSDPECGTSSLEFQAATQSPTQKCRPRQAPSLNAAHIVKTATGKAARRRRQSCMMPELPARVRSASINRLIALFQTWIPKGITRNNRRKCTRVLVRSVYAALASIPDMADFVTATQKTPDKPVQIQLEVDTEFNELCALLVGEMAVQELHRDVDDQVSLPRESDMEPENCEWVAKPDPVTQVALETGLLSTERALAEPPANSVSSAETVLENNVLPVAIRDPRIVTSKQCAAFDNCYYTIQVRARFPYWISRSDSDGPCDFLLCPPSPTMDDDSEIIQEVTSLMQSLSLSVGSTSVVPSPWLVASAPPSSLATGPALASISMPISASIFDSTLGPTPLSSPRAHLQSAQEVQAPAPPITGDFVFGVTRSISPIFNPNFGPPSPPLSPLLPLQPSAFPPPLTLCTAPKIVFGVSKAPGSALDPNTDMPNFPFTFSSAKPATVPQFWGGNIEPIPFLAPNLAAGKAAAHIKPFIYGHSAVVECQSKQTHLQSPTSSASESGPSAVPSILDLPPLSTTSPSIVCSAGTRSPLYAATKFCETIHGLNSPVMEGAFSPLAMYQKQRVREVVSRRMCSKRLRDHSEEEGKLQAAKRVCSKGEAIENRKIARRGGR</sequence>
<dbReference type="EMBL" id="APWK03000036">
    <property type="protein sequence ID" value="PHH53813.1"/>
    <property type="molecule type" value="Genomic_DNA"/>
</dbReference>
<evidence type="ECO:0000313" key="2">
    <source>
        <dbReference type="EMBL" id="PHH53813.1"/>
    </source>
</evidence>
<dbReference type="Proteomes" id="UP000222788">
    <property type="component" value="Unassembled WGS sequence"/>
</dbReference>